<evidence type="ECO:0000313" key="2">
    <source>
        <dbReference type="Proteomes" id="UP000237347"/>
    </source>
</evidence>
<protein>
    <submittedName>
        <fullName evidence="1">Uncharacterized protein</fullName>
    </submittedName>
</protein>
<organism evidence="1 2">
    <name type="scientific">Quercus suber</name>
    <name type="common">Cork oak</name>
    <dbReference type="NCBI Taxonomy" id="58331"/>
    <lineage>
        <taxon>Eukaryota</taxon>
        <taxon>Viridiplantae</taxon>
        <taxon>Streptophyta</taxon>
        <taxon>Embryophyta</taxon>
        <taxon>Tracheophyta</taxon>
        <taxon>Spermatophyta</taxon>
        <taxon>Magnoliopsida</taxon>
        <taxon>eudicotyledons</taxon>
        <taxon>Gunneridae</taxon>
        <taxon>Pentapetalae</taxon>
        <taxon>rosids</taxon>
        <taxon>fabids</taxon>
        <taxon>Fagales</taxon>
        <taxon>Fagaceae</taxon>
        <taxon>Quercus</taxon>
    </lineage>
</organism>
<accession>A0AAW0JFG5</accession>
<comment type="caution">
    <text evidence="1">The sequence shown here is derived from an EMBL/GenBank/DDBJ whole genome shotgun (WGS) entry which is preliminary data.</text>
</comment>
<sequence>MKYQEAPFGLPLPTPLSPPEESRIWGMAEKLGAICCVDLGPTVTRGDSVHGIRGCSVGSAKREVLDSSKVGASCLSFISKEPRR</sequence>
<dbReference type="EMBL" id="PKMF04000567">
    <property type="protein sequence ID" value="KAK7825678.1"/>
    <property type="molecule type" value="Genomic_DNA"/>
</dbReference>
<evidence type="ECO:0000313" key="1">
    <source>
        <dbReference type="EMBL" id="KAK7825678.1"/>
    </source>
</evidence>
<name>A0AAW0JFG5_QUESU</name>
<reference evidence="1 2" key="1">
    <citation type="journal article" date="2018" name="Sci. Data">
        <title>The draft genome sequence of cork oak.</title>
        <authorList>
            <person name="Ramos A.M."/>
            <person name="Usie A."/>
            <person name="Barbosa P."/>
            <person name="Barros P.M."/>
            <person name="Capote T."/>
            <person name="Chaves I."/>
            <person name="Simoes F."/>
            <person name="Abreu I."/>
            <person name="Carrasquinho I."/>
            <person name="Faro C."/>
            <person name="Guimaraes J.B."/>
            <person name="Mendonca D."/>
            <person name="Nobrega F."/>
            <person name="Rodrigues L."/>
            <person name="Saibo N.J.M."/>
            <person name="Varela M.C."/>
            <person name="Egas C."/>
            <person name="Matos J."/>
            <person name="Miguel C.M."/>
            <person name="Oliveira M.M."/>
            <person name="Ricardo C.P."/>
            <person name="Goncalves S."/>
        </authorList>
    </citation>
    <scope>NUCLEOTIDE SEQUENCE [LARGE SCALE GENOMIC DNA]</scope>
    <source>
        <strain evidence="2">cv. HL8</strain>
    </source>
</reference>
<gene>
    <name evidence="1" type="ORF">CFP56_032806</name>
</gene>
<dbReference type="AlphaFoldDB" id="A0AAW0JFG5"/>
<dbReference type="Proteomes" id="UP000237347">
    <property type="component" value="Unassembled WGS sequence"/>
</dbReference>
<proteinExistence type="predicted"/>
<keyword evidence="2" id="KW-1185">Reference proteome</keyword>